<evidence type="ECO:0000256" key="1">
    <source>
        <dbReference type="RuleBase" id="RU000411"/>
    </source>
</evidence>
<feature type="domain" description="Serpin" evidence="3">
    <location>
        <begin position="54"/>
        <end position="412"/>
    </location>
</feature>
<dbReference type="EMBL" id="JACSQN010000010">
    <property type="protein sequence ID" value="MBD7985290.1"/>
    <property type="molecule type" value="Genomic_DNA"/>
</dbReference>
<dbReference type="Gene3D" id="2.30.39.10">
    <property type="entry name" value="Alpha-1-antitrypsin, domain 1"/>
    <property type="match status" value="1"/>
</dbReference>
<dbReference type="InterPro" id="IPR023795">
    <property type="entry name" value="Serpin_CS"/>
</dbReference>
<dbReference type="InterPro" id="IPR000215">
    <property type="entry name" value="Serpin_fam"/>
</dbReference>
<dbReference type="Gene3D" id="3.30.497.10">
    <property type="entry name" value="Antithrombin, subunit I, domain 2"/>
    <property type="match status" value="1"/>
</dbReference>
<protein>
    <submittedName>
        <fullName evidence="4">Serpin family protein</fullName>
    </submittedName>
</protein>
<comment type="similarity">
    <text evidence="1">Belongs to the serpin family.</text>
</comment>
<dbReference type="CDD" id="cd19588">
    <property type="entry name" value="serpin_miropin-like"/>
    <property type="match status" value="1"/>
</dbReference>
<dbReference type="SMART" id="SM00093">
    <property type="entry name" value="SERPIN"/>
    <property type="match status" value="1"/>
</dbReference>
<dbReference type="InterPro" id="IPR042178">
    <property type="entry name" value="Serpin_sf_1"/>
</dbReference>
<comment type="caution">
    <text evidence="4">The sequence shown here is derived from an EMBL/GenBank/DDBJ whole genome shotgun (WGS) entry which is preliminary data.</text>
</comment>
<reference evidence="4 5" key="1">
    <citation type="submission" date="2020-08" db="EMBL/GenBank/DDBJ databases">
        <title>A Genomic Blueprint of the Chicken Gut Microbiome.</title>
        <authorList>
            <person name="Gilroy R."/>
            <person name="Ravi A."/>
            <person name="Getino M."/>
            <person name="Pursley I."/>
            <person name="Horton D.L."/>
            <person name="Alikhan N.-F."/>
            <person name="Baker D."/>
            <person name="Gharbi K."/>
            <person name="Hall N."/>
            <person name="Watson M."/>
            <person name="Adriaenssens E.M."/>
            <person name="Foster-Nyarko E."/>
            <person name="Jarju S."/>
            <person name="Secka A."/>
            <person name="Antonio M."/>
            <person name="Oren A."/>
            <person name="Chaudhuri R."/>
            <person name="La Ragione R.M."/>
            <person name="Hildebrand F."/>
            <person name="Pallen M.J."/>
        </authorList>
    </citation>
    <scope>NUCLEOTIDE SEQUENCE [LARGE SCALE GENOMIC DNA]</scope>
    <source>
        <strain evidence="4 5">Sa2YVA2</strain>
    </source>
</reference>
<dbReference type="Proteomes" id="UP000626786">
    <property type="component" value="Unassembled WGS sequence"/>
</dbReference>
<dbReference type="InterPro" id="IPR023796">
    <property type="entry name" value="Serpin_dom"/>
</dbReference>
<dbReference type="SUPFAM" id="SSF56574">
    <property type="entry name" value="Serpins"/>
    <property type="match status" value="1"/>
</dbReference>
<feature type="signal peptide" evidence="2">
    <location>
        <begin position="1"/>
        <end position="18"/>
    </location>
</feature>
<evidence type="ECO:0000313" key="5">
    <source>
        <dbReference type="Proteomes" id="UP000626786"/>
    </source>
</evidence>
<evidence type="ECO:0000313" key="4">
    <source>
        <dbReference type="EMBL" id="MBD7985290.1"/>
    </source>
</evidence>
<keyword evidence="2" id="KW-0732">Signal</keyword>
<keyword evidence="5" id="KW-1185">Reference proteome</keyword>
<gene>
    <name evidence="4" type="ORF">H9649_11885</name>
</gene>
<feature type="chain" id="PRO_5047524515" evidence="2">
    <location>
        <begin position="19"/>
        <end position="413"/>
    </location>
</feature>
<organism evidence="4 5">
    <name type="scientific">Sporosarcina quadrami</name>
    <dbReference type="NCBI Taxonomy" id="2762234"/>
    <lineage>
        <taxon>Bacteria</taxon>
        <taxon>Bacillati</taxon>
        <taxon>Bacillota</taxon>
        <taxon>Bacilli</taxon>
        <taxon>Bacillales</taxon>
        <taxon>Caryophanaceae</taxon>
        <taxon>Sporosarcina</taxon>
    </lineage>
</organism>
<dbReference type="PANTHER" id="PTHR11461">
    <property type="entry name" value="SERINE PROTEASE INHIBITOR, SERPIN"/>
    <property type="match status" value="1"/>
</dbReference>
<dbReference type="PANTHER" id="PTHR11461:SF211">
    <property type="entry name" value="GH10112P-RELATED"/>
    <property type="match status" value="1"/>
</dbReference>
<dbReference type="RefSeq" id="WP_191695115.1">
    <property type="nucleotide sequence ID" value="NZ_JACSQN010000010.1"/>
</dbReference>
<dbReference type="PROSITE" id="PS00284">
    <property type="entry name" value="SERPIN"/>
    <property type="match status" value="1"/>
</dbReference>
<proteinExistence type="inferred from homology"/>
<dbReference type="PROSITE" id="PS51257">
    <property type="entry name" value="PROKAR_LIPOPROTEIN"/>
    <property type="match status" value="1"/>
</dbReference>
<dbReference type="InterPro" id="IPR036186">
    <property type="entry name" value="Serpin_sf"/>
</dbReference>
<dbReference type="Pfam" id="PF00079">
    <property type="entry name" value="Serpin"/>
    <property type="match status" value="1"/>
</dbReference>
<evidence type="ECO:0000259" key="3">
    <source>
        <dbReference type="SMART" id="SM00093"/>
    </source>
</evidence>
<dbReference type="InterPro" id="IPR042185">
    <property type="entry name" value="Serpin_sf_2"/>
</dbReference>
<accession>A0ABR8UBV8</accession>
<evidence type="ECO:0000256" key="2">
    <source>
        <dbReference type="SAM" id="SignalP"/>
    </source>
</evidence>
<name>A0ABR8UBV8_9BACL</name>
<sequence length="413" mass="45817">MKKIIATLAGAGLLMVVAGCGTSQENGNLAIAEAVDFGTTDYERIVAPTNDLAYELLDKIETDDDGNVFFSPTSLWMALAIVYNGADGETKTEMAEAMQAQGIDVSDMNKANASLMTALNKDSDDIQLTIANSIWLNNDFNLQKDFAKRTEDYFNAETQQIDISSSDASKKINDWVKKATNSKIDKMVDNPLDSDFVGLVLNAIYFKGDWTYPFDKKLTEKRTFHLENGTEKVVPFMKLQRKFYYMAGNGFQAVKLTYADDEMSMTVVLPDENIGMKDFKSTLSAENWELFQTDFNESEGTVLLPKFKMEYETELNGALEALGMTSAFTENADFSHMVEGDANLFISTVKQKTYINVNEKGTEAAAVTGVQVDMASAPADGPFHMEMDRPFFLMITDEETGVVLFVGYIANPQ</sequence>